<dbReference type="AlphaFoldDB" id="A0A6M6BCS3"/>
<sequence>MMKTYLIDDDNLGNYLTESMLRVEGFSTHISTFDSAAVALQELLQQQEAELPQVIFLDLNMPEMNGWQFLDALKPHADKLQACHIFVLTSSLALSDMEKAKSYDLVAGLIHKPLDSEEVQAIRAQLQDEQ</sequence>
<feature type="modified residue" description="4-aspartylphosphate" evidence="1">
    <location>
        <position position="58"/>
    </location>
</feature>
<dbReference type="SUPFAM" id="SSF52172">
    <property type="entry name" value="CheY-like"/>
    <property type="match status" value="1"/>
</dbReference>
<dbReference type="EMBL" id="CP053538">
    <property type="protein sequence ID" value="QJX45564.1"/>
    <property type="molecule type" value="Genomic_DNA"/>
</dbReference>
<dbReference type="InterPro" id="IPR001789">
    <property type="entry name" value="Sig_transdc_resp-reg_receiver"/>
</dbReference>
<accession>A0A6M6BCS3</accession>
<dbReference type="Pfam" id="PF00072">
    <property type="entry name" value="Response_reg"/>
    <property type="match status" value="1"/>
</dbReference>
<evidence type="ECO:0000313" key="4">
    <source>
        <dbReference type="Proteomes" id="UP000501623"/>
    </source>
</evidence>
<dbReference type="PANTHER" id="PTHR44520:SF2">
    <property type="entry name" value="RESPONSE REGULATOR RCP1"/>
    <property type="match status" value="1"/>
</dbReference>
<organism evidence="3 4">
    <name type="scientific">Hymenobacter taeanensis</name>
    <dbReference type="NCBI Taxonomy" id="2735321"/>
    <lineage>
        <taxon>Bacteria</taxon>
        <taxon>Pseudomonadati</taxon>
        <taxon>Bacteroidota</taxon>
        <taxon>Cytophagia</taxon>
        <taxon>Cytophagales</taxon>
        <taxon>Hymenobacteraceae</taxon>
        <taxon>Hymenobacter</taxon>
    </lineage>
</organism>
<feature type="domain" description="Response regulatory" evidence="2">
    <location>
        <begin position="3"/>
        <end position="127"/>
    </location>
</feature>
<dbReference type="GO" id="GO:0000160">
    <property type="term" value="P:phosphorelay signal transduction system"/>
    <property type="evidence" value="ECO:0007669"/>
    <property type="project" value="InterPro"/>
</dbReference>
<name>A0A6M6BCS3_9BACT</name>
<evidence type="ECO:0000256" key="1">
    <source>
        <dbReference type="PROSITE-ProRule" id="PRU00169"/>
    </source>
</evidence>
<dbReference type="KEGG" id="hts:HMJ29_00850"/>
<protein>
    <submittedName>
        <fullName evidence="3">Response regulator</fullName>
    </submittedName>
</protein>
<proteinExistence type="predicted"/>
<keyword evidence="4" id="KW-1185">Reference proteome</keyword>
<dbReference type="PANTHER" id="PTHR44520">
    <property type="entry name" value="RESPONSE REGULATOR RCP1-RELATED"/>
    <property type="match status" value="1"/>
</dbReference>
<dbReference type="PROSITE" id="PS50110">
    <property type="entry name" value="RESPONSE_REGULATORY"/>
    <property type="match status" value="1"/>
</dbReference>
<dbReference type="Gene3D" id="3.40.50.2300">
    <property type="match status" value="1"/>
</dbReference>
<evidence type="ECO:0000259" key="2">
    <source>
        <dbReference type="PROSITE" id="PS50110"/>
    </source>
</evidence>
<keyword evidence="1" id="KW-0597">Phosphoprotein</keyword>
<reference evidence="3 4" key="1">
    <citation type="submission" date="2020-05" db="EMBL/GenBank/DDBJ databases">
        <title>Complete genome sequence of Hymenobacter sp. TS19 in Coasted Sand Dune.</title>
        <authorList>
            <person name="Lee J.-H."/>
            <person name="Jung J.-H."/>
            <person name="Jeong S."/>
            <person name="Zhao L."/>
            <person name="Kim M.-K."/>
            <person name="Seo H.-S."/>
            <person name="Lim S."/>
        </authorList>
    </citation>
    <scope>NUCLEOTIDE SEQUENCE [LARGE SCALE GENOMIC DNA]</scope>
    <source>
        <strain evidence="3 4">TS19</strain>
    </source>
</reference>
<dbReference type="RefSeq" id="WP_171589712.1">
    <property type="nucleotide sequence ID" value="NZ_CP053538.1"/>
</dbReference>
<evidence type="ECO:0000313" key="3">
    <source>
        <dbReference type="EMBL" id="QJX45564.1"/>
    </source>
</evidence>
<dbReference type="Proteomes" id="UP000501623">
    <property type="component" value="Chromosome"/>
</dbReference>
<dbReference type="InterPro" id="IPR011006">
    <property type="entry name" value="CheY-like_superfamily"/>
</dbReference>
<gene>
    <name evidence="3" type="ORF">HMJ29_00850</name>
</gene>
<dbReference type="SMART" id="SM00448">
    <property type="entry name" value="REC"/>
    <property type="match status" value="1"/>
</dbReference>
<dbReference type="InterPro" id="IPR052893">
    <property type="entry name" value="TCS_response_regulator"/>
</dbReference>